<dbReference type="PATRIC" id="fig|698738.3.peg.3855"/>
<evidence type="ECO:0000256" key="5">
    <source>
        <dbReference type="ARBA" id="ARBA00023237"/>
    </source>
</evidence>
<keyword evidence="5" id="KW-0998">Cell outer membrane</keyword>
<dbReference type="HOGENOM" id="CLU_3273606_0_0_6"/>
<evidence type="ECO:0000313" key="7">
    <source>
        <dbReference type="EMBL" id="CCK77882.1"/>
    </source>
</evidence>
<keyword evidence="6 7" id="KW-0449">Lipoprotein</keyword>
<dbReference type="GO" id="GO:0009279">
    <property type="term" value="C:cell outer membrane"/>
    <property type="evidence" value="ECO:0007669"/>
    <property type="project" value="UniProtKB-SubCell"/>
</dbReference>
<protein>
    <submittedName>
        <fullName evidence="7">Hypothetical lipoprotein</fullName>
    </submittedName>
</protein>
<evidence type="ECO:0000256" key="6">
    <source>
        <dbReference type="ARBA" id="ARBA00023288"/>
    </source>
</evidence>
<reference evidence="7 8" key="1">
    <citation type="journal article" date="2013" name="Nat. Commun.">
        <title>Genome sequence and functional genomic analysis of the oil-degrading bacterium Oleispira antarctica.</title>
        <authorList>
            <person name="Kube M."/>
            <person name="Chernikova T.N."/>
            <person name="Al-Ramahi Y."/>
            <person name="Beloqui A."/>
            <person name="Lopez-Cortez N."/>
            <person name="Guazzaroni M.E."/>
            <person name="Heipieper H.J."/>
            <person name="Klages S."/>
            <person name="Kotsyurbenko O.R."/>
            <person name="Langer I."/>
            <person name="Nechitaylo T.Y."/>
            <person name="Lunsdorf H."/>
            <person name="Fernandez M."/>
            <person name="Juarez S."/>
            <person name="Ciordia S."/>
            <person name="Singer A."/>
            <person name="Kagan O."/>
            <person name="Egorova O."/>
            <person name="Petit P.A."/>
            <person name="Stogios P."/>
            <person name="Kim Y."/>
            <person name="Tchigvintsev A."/>
            <person name="Flick R."/>
            <person name="Denaro R."/>
            <person name="Genovese M."/>
            <person name="Albar J.P."/>
            <person name="Reva O.N."/>
            <person name="Martinez-Gomariz M."/>
            <person name="Tran H."/>
            <person name="Ferrer M."/>
            <person name="Savchenko A."/>
            <person name="Yakunin A.F."/>
            <person name="Yakimov M.M."/>
            <person name="Golyshina O.V."/>
            <person name="Reinhardt R."/>
            <person name="Golyshin P.N."/>
        </authorList>
    </citation>
    <scope>NUCLEOTIDE SEQUENCE [LARGE SCALE GENOMIC DNA]</scope>
</reference>
<evidence type="ECO:0000256" key="2">
    <source>
        <dbReference type="ARBA" id="ARBA00022729"/>
    </source>
</evidence>
<dbReference type="Proteomes" id="UP000032749">
    <property type="component" value="Chromosome"/>
</dbReference>
<dbReference type="AlphaFoldDB" id="R4YS05"/>
<proteinExistence type="predicted"/>
<keyword evidence="4" id="KW-0564">Palmitate</keyword>
<gene>
    <name evidence="7" type="ORF">OLEAN_C37060</name>
</gene>
<keyword evidence="8" id="KW-1185">Reference proteome</keyword>
<sequence>MRFFLLPVLTGLLLLAGCGQKGPLYIPKDDANPAQSLVTPL</sequence>
<evidence type="ECO:0000256" key="1">
    <source>
        <dbReference type="ARBA" id="ARBA00004459"/>
    </source>
</evidence>
<dbReference type="STRING" id="698738.OLEAN_C37060"/>
<dbReference type="InterPro" id="IPR032831">
    <property type="entry name" value="LptM_cons"/>
</dbReference>
<keyword evidence="3" id="KW-0472">Membrane</keyword>
<accession>R4YS05</accession>
<organism evidence="7 8">
    <name type="scientific">Oleispira antarctica RB-8</name>
    <dbReference type="NCBI Taxonomy" id="698738"/>
    <lineage>
        <taxon>Bacteria</taxon>
        <taxon>Pseudomonadati</taxon>
        <taxon>Pseudomonadota</taxon>
        <taxon>Gammaproteobacteria</taxon>
        <taxon>Oceanospirillales</taxon>
        <taxon>Oceanospirillaceae</taxon>
        <taxon>Oleispira</taxon>
    </lineage>
</organism>
<dbReference type="NCBIfam" id="NF047847">
    <property type="entry name" value="SS_mature_LptM"/>
    <property type="match status" value="1"/>
</dbReference>
<dbReference type="Pfam" id="PF13627">
    <property type="entry name" value="LptM_cons"/>
    <property type="match status" value="1"/>
</dbReference>
<dbReference type="EMBL" id="FO203512">
    <property type="protein sequence ID" value="CCK77882.1"/>
    <property type="molecule type" value="Genomic_DNA"/>
</dbReference>
<dbReference type="PROSITE" id="PS51257">
    <property type="entry name" value="PROKAR_LIPOPROTEIN"/>
    <property type="match status" value="1"/>
</dbReference>
<comment type="subcellular location">
    <subcellularLocation>
        <location evidence="1">Cell outer membrane</location>
        <topology evidence="1">Lipid-anchor</topology>
    </subcellularLocation>
</comment>
<evidence type="ECO:0000313" key="8">
    <source>
        <dbReference type="Proteomes" id="UP000032749"/>
    </source>
</evidence>
<dbReference type="KEGG" id="oai:OLEAN_C37060"/>
<evidence type="ECO:0000256" key="3">
    <source>
        <dbReference type="ARBA" id="ARBA00023136"/>
    </source>
</evidence>
<name>R4YS05_OLEAN</name>
<evidence type="ECO:0000256" key="4">
    <source>
        <dbReference type="ARBA" id="ARBA00023139"/>
    </source>
</evidence>
<keyword evidence="2" id="KW-0732">Signal</keyword>